<keyword evidence="2" id="KW-0282">Flagellum</keyword>
<dbReference type="RefSeq" id="WP_155931408.1">
    <property type="nucleotide sequence ID" value="NZ_WODC01000001.1"/>
</dbReference>
<feature type="domain" description="Flagellar protein FlgJ N-terminal" evidence="1">
    <location>
        <begin position="62"/>
        <end position="109"/>
    </location>
</feature>
<evidence type="ECO:0000313" key="2">
    <source>
        <dbReference type="EMBL" id="MUM76050.1"/>
    </source>
</evidence>
<dbReference type="Proteomes" id="UP000461162">
    <property type="component" value="Unassembled WGS sequence"/>
</dbReference>
<dbReference type="EMBL" id="WODC01000001">
    <property type="protein sequence ID" value="MUM76050.1"/>
    <property type="molecule type" value="Genomic_DNA"/>
</dbReference>
<protein>
    <submittedName>
        <fullName evidence="2">Flagellar biosynthesis protein FlgJ</fullName>
    </submittedName>
</protein>
<sequence>MLGSGIDPQLLAKQADTSDLVRFKQEMDGLKDRLAGDSGDKSKQLRQACQSFEAVFISKMWQEMRNTVPKDGYTKSKQEEMYLSMFDKDFAEKMAQAGGIGLADMIYEQLSEKLKETSREALPGAVEIRPLKAQPIAMGGQDPIALNQNRGKTLEDWGGSGEGNGGTFVRDVQGSAFHAPMTDVDVKARLEALTRRLDAERIREGLVGESRERARTYGRESGVDEAAKVGRSFARNG</sequence>
<comment type="caution">
    <text evidence="2">The sequence shown here is derived from an EMBL/GenBank/DDBJ whole genome shotgun (WGS) entry which is preliminary data.</text>
</comment>
<organism evidence="2 3">
    <name type="scientific">Pseudodesulfovibrio alkaliphilus</name>
    <dbReference type="NCBI Taxonomy" id="2661613"/>
    <lineage>
        <taxon>Bacteria</taxon>
        <taxon>Pseudomonadati</taxon>
        <taxon>Thermodesulfobacteriota</taxon>
        <taxon>Desulfovibrionia</taxon>
        <taxon>Desulfovibrionales</taxon>
        <taxon>Desulfovibrionaceae</taxon>
    </lineage>
</organism>
<proteinExistence type="predicted"/>
<reference evidence="2 3" key="1">
    <citation type="submission" date="2019-11" db="EMBL/GenBank/DDBJ databases">
        <title>Pseudodesulfovibrio alkaliphilus, sp. nov., an alkaliphilic sulfate-reducing bacteria from mud volcano of Taman peninsula, Russia.</title>
        <authorList>
            <person name="Frolova A."/>
            <person name="Merkel A.Y."/>
            <person name="Slobodkin A.I."/>
        </authorList>
    </citation>
    <scope>NUCLEOTIDE SEQUENCE [LARGE SCALE GENOMIC DNA]</scope>
    <source>
        <strain evidence="2 3">F-1</strain>
    </source>
</reference>
<dbReference type="PRINTS" id="PR01002">
    <property type="entry name" value="FLGFLGJ"/>
</dbReference>
<keyword evidence="2" id="KW-0969">Cilium</keyword>
<dbReference type="InterPro" id="IPR019301">
    <property type="entry name" value="Flagellar_prot_FlgJ_N"/>
</dbReference>
<evidence type="ECO:0000313" key="3">
    <source>
        <dbReference type="Proteomes" id="UP000461162"/>
    </source>
</evidence>
<evidence type="ECO:0000259" key="1">
    <source>
        <dbReference type="Pfam" id="PF10135"/>
    </source>
</evidence>
<dbReference type="AlphaFoldDB" id="A0A7K1KJ66"/>
<accession>A0A7K1KJ66</accession>
<name>A0A7K1KJ66_9BACT</name>
<keyword evidence="2" id="KW-0966">Cell projection</keyword>
<dbReference type="Pfam" id="PF10135">
    <property type="entry name" value="Rod-binding"/>
    <property type="match status" value="1"/>
</dbReference>
<gene>
    <name evidence="2" type="ORF">GKC30_00195</name>
</gene>
<keyword evidence="3" id="KW-1185">Reference proteome</keyword>